<evidence type="ECO:0000313" key="3">
    <source>
        <dbReference type="EMBL" id="MBB1488520.1"/>
    </source>
</evidence>
<feature type="coiled-coil region" evidence="1">
    <location>
        <begin position="45"/>
        <end position="72"/>
    </location>
</feature>
<protein>
    <submittedName>
        <fullName evidence="3">Envelope stress response membrane protein PspB</fullName>
    </submittedName>
</protein>
<keyword evidence="1" id="KW-0175">Coiled coil</keyword>
<dbReference type="Pfam" id="PF06667">
    <property type="entry name" value="PspB"/>
    <property type="match status" value="1"/>
</dbReference>
<keyword evidence="4" id="KW-1185">Reference proteome</keyword>
<keyword evidence="2" id="KW-0472">Membrane</keyword>
<dbReference type="InterPro" id="IPR009554">
    <property type="entry name" value="Phageshock_PspB"/>
</dbReference>
<evidence type="ECO:0000256" key="1">
    <source>
        <dbReference type="SAM" id="Coils"/>
    </source>
</evidence>
<keyword evidence="2" id="KW-0812">Transmembrane</keyword>
<accession>A0A839IV29</accession>
<keyword evidence="2" id="KW-1133">Transmembrane helix</keyword>
<evidence type="ECO:0000313" key="4">
    <source>
        <dbReference type="Proteomes" id="UP000565262"/>
    </source>
</evidence>
<proteinExistence type="predicted"/>
<dbReference type="NCBIfam" id="TIGR02976">
    <property type="entry name" value="phageshock_pspB"/>
    <property type="match status" value="1"/>
</dbReference>
<dbReference type="NCBIfam" id="NF006993">
    <property type="entry name" value="PRK09458.1"/>
    <property type="match status" value="1"/>
</dbReference>
<evidence type="ECO:0000256" key="2">
    <source>
        <dbReference type="SAM" id="Phobius"/>
    </source>
</evidence>
<dbReference type="GO" id="GO:0009271">
    <property type="term" value="P:phage shock"/>
    <property type="evidence" value="ECO:0007669"/>
    <property type="project" value="InterPro"/>
</dbReference>
<dbReference type="GO" id="GO:0006355">
    <property type="term" value="P:regulation of DNA-templated transcription"/>
    <property type="evidence" value="ECO:0007669"/>
    <property type="project" value="InterPro"/>
</dbReference>
<sequence length="89" mass="9978">MSGMVFFFVPAVIFMGLVLPLWLILHYISKSRQSRGLSAQDRQALVEALDVVEKLEDRIETLEAILDADHSNWRTRRSGSSGTASARSE</sequence>
<feature type="transmembrane region" description="Helical" evidence="2">
    <location>
        <begin position="6"/>
        <end position="28"/>
    </location>
</feature>
<dbReference type="AlphaFoldDB" id="A0A839IV29"/>
<gene>
    <name evidence="3" type="primary">pspB</name>
    <name evidence="3" type="ORF">H4O21_18100</name>
</gene>
<organism evidence="3 4">
    <name type="scientific">Oceanospirillum sediminis</name>
    <dbReference type="NCBI Taxonomy" id="2760088"/>
    <lineage>
        <taxon>Bacteria</taxon>
        <taxon>Pseudomonadati</taxon>
        <taxon>Pseudomonadota</taxon>
        <taxon>Gammaproteobacteria</taxon>
        <taxon>Oceanospirillales</taxon>
        <taxon>Oceanospirillaceae</taxon>
        <taxon>Oceanospirillum</taxon>
    </lineage>
</organism>
<dbReference type="Proteomes" id="UP000565262">
    <property type="component" value="Unassembled WGS sequence"/>
</dbReference>
<comment type="caution">
    <text evidence="3">The sequence shown here is derived from an EMBL/GenBank/DDBJ whole genome shotgun (WGS) entry which is preliminary data.</text>
</comment>
<reference evidence="3 4" key="1">
    <citation type="submission" date="2020-08" db="EMBL/GenBank/DDBJ databases">
        <title>Oceanospirillum sp. nov. isolated from marine sediment.</title>
        <authorList>
            <person name="Ji X."/>
        </authorList>
    </citation>
    <scope>NUCLEOTIDE SEQUENCE [LARGE SCALE GENOMIC DNA]</scope>
    <source>
        <strain evidence="3 4">D5</strain>
    </source>
</reference>
<dbReference type="EMBL" id="JACJFM010000029">
    <property type="protein sequence ID" value="MBB1488520.1"/>
    <property type="molecule type" value="Genomic_DNA"/>
</dbReference>
<dbReference type="RefSeq" id="WP_182810287.1">
    <property type="nucleotide sequence ID" value="NZ_JACJFM010000029.1"/>
</dbReference>
<name>A0A839IV29_9GAMM</name>